<evidence type="ECO:0000313" key="9">
    <source>
        <dbReference type="Proteomes" id="UP000317318"/>
    </source>
</evidence>
<dbReference type="KEGG" id="svp:Pan189_01410"/>
<dbReference type="SUPFAM" id="SSF53335">
    <property type="entry name" value="S-adenosyl-L-methionine-dependent methyltransferases"/>
    <property type="match status" value="1"/>
</dbReference>
<dbReference type="InterPro" id="IPR012263">
    <property type="entry name" value="M_m6A_EcoRV"/>
</dbReference>
<dbReference type="Pfam" id="PF02086">
    <property type="entry name" value="MethyltransfD12"/>
    <property type="match status" value="1"/>
</dbReference>
<keyword evidence="4" id="KW-0949">S-adenosyl-L-methionine</keyword>
<accession>A0A517QW34</accession>
<feature type="region of interest" description="Disordered" evidence="7">
    <location>
        <begin position="1"/>
        <end position="45"/>
    </location>
</feature>
<reference evidence="8 9" key="1">
    <citation type="submission" date="2019-02" db="EMBL/GenBank/DDBJ databases">
        <title>Deep-cultivation of Planctomycetes and their phenomic and genomic characterization uncovers novel biology.</title>
        <authorList>
            <person name="Wiegand S."/>
            <person name="Jogler M."/>
            <person name="Boedeker C."/>
            <person name="Pinto D."/>
            <person name="Vollmers J."/>
            <person name="Rivas-Marin E."/>
            <person name="Kohn T."/>
            <person name="Peeters S.H."/>
            <person name="Heuer A."/>
            <person name="Rast P."/>
            <person name="Oberbeckmann S."/>
            <person name="Bunk B."/>
            <person name="Jeske O."/>
            <person name="Meyerdierks A."/>
            <person name="Storesund J.E."/>
            <person name="Kallscheuer N."/>
            <person name="Luecker S."/>
            <person name="Lage O.M."/>
            <person name="Pohl T."/>
            <person name="Merkel B.J."/>
            <person name="Hornburger P."/>
            <person name="Mueller R.-W."/>
            <person name="Bruemmer F."/>
            <person name="Labrenz M."/>
            <person name="Spormann A.M."/>
            <person name="Op den Camp H."/>
            <person name="Overmann J."/>
            <person name="Amann R."/>
            <person name="Jetten M.S.M."/>
            <person name="Mascher T."/>
            <person name="Medema M.H."/>
            <person name="Devos D.P."/>
            <person name="Kaster A.-K."/>
            <person name="Ovreas L."/>
            <person name="Rohde M."/>
            <person name="Galperin M.Y."/>
            <person name="Jogler C."/>
        </authorList>
    </citation>
    <scope>NUCLEOTIDE SEQUENCE [LARGE SCALE GENOMIC DNA]</scope>
    <source>
        <strain evidence="8 9">Pan189</strain>
    </source>
</reference>
<protein>
    <recommendedName>
        <fullName evidence="1">site-specific DNA-methyltransferase (adenine-specific)</fullName>
        <ecNumber evidence="1">2.1.1.72</ecNumber>
    </recommendedName>
</protein>
<dbReference type="GO" id="GO:0006298">
    <property type="term" value="P:mismatch repair"/>
    <property type="evidence" value="ECO:0007669"/>
    <property type="project" value="TreeGrafter"/>
</dbReference>
<dbReference type="PRINTS" id="PR00505">
    <property type="entry name" value="D12N6MTFRASE"/>
</dbReference>
<organism evidence="8 9">
    <name type="scientific">Stratiformator vulcanicus</name>
    <dbReference type="NCBI Taxonomy" id="2527980"/>
    <lineage>
        <taxon>Bacteria</taxon>
        <taxon>Pseudomonadati</taxon>
        <taxon>Planctomycetota</taxon>
        <taxon>Planctomycetia</taxon>
        <taxon>Planctomycetales</taxon>
        <taxon>Planctomycetaceae</taxon>
        <taxon>Stratiformator</taxon>
    </lineage>
</organism>
<dbReference type="InterPro" id="IPR002052">
    <property type="entry name" value="DNA_methylase_N6_adenine_CS"/>
</dbReference>
<dbReference type="OrthoDB" id="9805629at2"/>
<keyword evidence="2 8" id="KW-0489">Methyltransferase</keyword>
<evidence type="ECO:0000256" key="6">
    <source>
        <dbReference type="PIRSR" id="PIRSR000398-1"/>
    </source>
</evidence>
<comment type="catalytic activity">
    <reaction evidence="5">
        <text>a 2'-deoxyadenosine in DNA + S-adenosyl-L-methionine = an N(6)-methyl-2'-deoxyadenosine in DNA + S-adenosyl-L-homocysteine + H(+)</text>
        <dbReference type="Rhea" id="RHEA:15197"/>
        <dbReference type="Rhea" id="RHEA-COMP:12418"/>
        <dbReference type="Rhea" id="RHEA-COMP:12419"/>
        <dbReference type="ChEBI" id="CHEBI:15378"/>
        <dbReference type="ChEBI" id="CHEBI:57856"/>
        <dbReference type="ChEBI" id="CHEBI:59789"/>
        <dbReference type="ChEBI" id="CHEBI:90615"/>
        <dbReference type="ChEBI" id="CHEBI:90616"/>
        <dbReference type="EC" id="2.1.1.72"/>
    </reaction>
</comment>
<dbReference type="PANTHER" id="PTHR30481:SF4">
    <property type="entry name" value="SITE-SPECIFIC DNA-METHYLTRANSFERASE (ADENINE-SPECIFIC)"/>
    <property type="match status" value="1"/>
</dbReference>
<feature type="binding site" evidence="6">
    <location>
        <position position="58"/>
    </location>
    <ligand>
        <name>S-adenosyl-L-methionine</name>
        <dbReference type="ChEBI" id="CHEBI:59789"/>
    </ligand>
</feature>
<dbReference type="GO" id="GO:0043565">
    <property type="term" value="F:sequence-specific DNA binding"/>
    <property type="evidence" value="ECO:0007669"/>
    <property type="project" value="TreeGrafter"/>
</dbReference>
<evidence type="ECO:0000313" key="8">
    <source>
        <dbReference type="EMBL" id="QDT35788.1"/>
    </source>
</evidence>
<dbReference type="GO" id="GO:0032259">
    <property type="term" value="P:methylation"/>
    <property type="evidence" value="ECO:0007669"/>
    <property type="project" value="UniProtKB-KW"/>
</dbReference>
<dbReference type="PIRSF" id="PIRSF000398">
    <property type="entry name" value="M_m6A_EcoRV"/>
    <property type="match status" value="1"/>
</dbReference>
<evidence type="ECO:0000256" key="3">
    <source>
        <dbReference type="ARBA" id="ARBA00022679"/>
    </source>
</evidence>
<dbReference type="PROSITE" id="PS00092">
    <property type="entry name" value="N6_MTASE"/>
    <property type="match status" value="1"/>
</dbReference>
<dbReference type="Gene3D" id="3.40.50.150">
    <property type="entry name" value="Vaccinia Virus protein VP39"/>
    <property type="match status" value="2"/>
</dbReference>
<dbReference type="REBASE" id="355837">
    <property type="entry name" value="M.PbaPan189ORF1410P"/>
</dbReference>
<dbReference type="EMBL" id="CP036268">
    <property type="protein sequence ID" value="QDT35788.1"/>
    <property type="molecule type" value="Genomic_DNA"/>
</dbReference>
<evidence type="ECO:0000256" key="7">
    <source>
        <dbReference type="SAM" id="MobiDB-lite"/>
    </source>
</evidence>
<dbReference type="GO" id="GO:0009307">
    <property type="term" value="P:DNA restriction-modification system"/>
    <property type="evidence" value="ECO:0007669"/>
    <property type="project" value="InterPro"/>
</dbReference>
<dbReference type="GO" id="GO:1904047">
    <property type="term" value="F:S-adenosyl-L-methionine binding"/>
    <property type="evidence" value="ECO:0007669"/>
    <property type="project" value="TreeGrafter"/>
</dbReference>
<keyword evidence="3" id="KW-0808">Transferase</keyword>
<evidence type="ECO:0000256" key="2">
    <source>
        <dbReference type="ARBA" id="ARBA00022603"/>
    </source>
</evidence>
<dbReference type="GO" id="GO:0009007">
    <property type="term" value="F:site-specific DNA-methyltransferase (adenine-specific) activity"/>
    <property type="evidence" value="ECO:0007669"/>
    <property type="project" value="UniProtKB-EC"/>
</dbReference>
<evidence type="ECO:0000256" key="4">
    <source>
        <dbReference type="ARBA" id="ARBA00022691"/>
    </source>
</evidence>
<feature type="binding site" evidence="6">
    <location>
        <position position="54"/>
    </location>
    <ligand>
        <name>S-adenosyl-L-methionine</name>
        <dbReference type="ChEBI" id="CHEBI:59789"/>
    </ligand>
</feature>
<proteinExistence type="predicted"/>
<dbReference type="EC" id="2.1.1.72" evidence="1"/>
<keyword evidence="9" id="KW-1185">Reference proteome</keyword>
<evidence type="ECO:0000256" key="5">
    <source>
        <dbReference type="ARBA" id="ARBA00047942"/>
    </source>
</evidence>
<dbReference type="Proteomes" id="UP000317318">
    <property type="component" value="Chromosome"/>
</dbReference>
<feature type="binding site" evidence="6">
    <location>
        <position position="99"/>
    </location>
    <ligand>
        <name>S-adenosyl-L-methionine</name>
        <dbReference type="ChEBI" id="CHEBI:59789"/>
    </ligand>
</feature>
<feature type="compositionally biased region" description="Basic residues" evidence="7">
    <location>
        <begin position="1"/>
        <end position="10"/>
    </location>
</feature>
<dbReference type="InterPro" id="IPR012327">
    <property type="entry name" value="MeTrfase_D12"/>
</dbReference>
<dbReference type="InterPro" id="IPR029063">
    <property type="entry name" value="SAM-dependent_MTases_sf"/>
</dbReference>
<sequence>MRRRPSRVTHTRNLFKDDPASDLTALKERVEKAGSSSKGRPKKNGRKKKIAFGWYGGKFSHLGWLLPNLPKTRQYCEPFAGSAAVLLNREPSAVETYNDLDGEVANFFRMLRDDSDRIIHAIAMTPFSREEFAIACERPTEDISNLERARRFFIRARQVRTGLAQTASLGRWANCKNTSRAGMSGVVSRWLGSIEQLPEIATRLMRVQIENRPALEVIDLYDDIETLIYCDPPYVHSTRGDSKAYGHELTDDDHVKLAERLRNAQGWVAVSGYRSELYDDLYADWRRIDAPEKACHSAKQSRSEALWVNYKAS</sequence>
<feature type="binding site" evidence="6">
    <location>
        <position position="231"/>
    </location>
    <ligand>
        <name>S-adenosyl-L-methionine</name>
        <dbReference type="ChEBI" id="CHEBI:59789"/>
    </ligand>
</feature>
<dbReference type="PANTHER" id="PTHR30481">
    <property type="entry name" value="DNA ADENINE METHYLASE"/>
    <property type="match status" value="1"/>
</dbReference>
<feature type="compositionally biased region" description="Basic and acidic residues" evidence="7">
    <location>
        <begin position="14"/>
        <end position="32"/>
    </location>
</feature>
<gene>
    <name evidence="8" type="ORF">Pan189_01410</name>
</gene>
<evidence type="ECO:0000256" key="1">
    <source>
        <dbReference type="ARBA" id="ARBA00011900"/>
    </source>
</evidence>
<name>A0A517QW34_9PLAN</name>
<dbReference type="AlphaFoldDB" id="A0A517QW34"/>